<dbReference type="FunFam" id="3.40.850.10:FF:000178">
    <property type="entry name" value="Kinesin-related protein3"/>
    <property type="match status" value="1"/>
</dbReference>
<dbReference type="InterPro" id="IPR001715">
    <property type="entry name" value="CH_dom"/>
</dbReference>
<evidence type="ECO:0000259" key="9">
    <source>
        <dbReference type="PROSITE" id="PS50021"/>
    </source>
</evidence>
<evidence type="ECO:0000256" key="1">
    <source>
        <dbReference type="ARBA" id="ARBA00010899"/>
    </source>
</evidence>
<dbReference type="SUPFAM" id="SSF47576">
    <property type="entry name" value="Calponin-homology domain, CH-domain"/>
    <property type="match status" value="1"/>
</dbReference>
<keyword evidence="4 6" id="KW-0505">Motor protein</keyword>
<proteinExistence type="inferred from homology"/>
<evidence type="ECO:0000256" key="4">
    <source>
        <dbReference type="ARBA" id="ARBA00023175"/>
    </source>
</evidence>
<evidence type="ECO:0000313" key="11">
    <source>
        <dbReference type="EMBL" id="KAG8387960.1"/>
    </source>
</evidence>
<sequence length="961" mass="108293">MDRKVKDFVRFNSSSVSPNSDVFEPISNNNAKQRASLVEWLNSILDLSLPINASDDELRAFLIDGSILCQILNRLKPGSCGGPLHSSQSRSENVQRFFSAMDEMGLPRFQEADLEKGCMKIVLECLLTLQTQFKMNVNGTDAISRCKWIGEQRGSVQREDSFRLLSSPPFGEERRKVASDSKYQRALRSSSGTEPSAAHLHHVGHKFHEVFQLKQGSYTDIPASKITEMMKSNSLDANESIEKKNGEIPHRVACLLRKVVQEIERRICTQAEHLRTQNNLFKSREEKYQSRIRVLEALATGTSEETQIVMNQLQQIKSEKNKIEKKKKVEDDDDVVKLKKEKDGLNHEIQNLTKELEIAKREYEQQSLKVKAEAGGAQQELEEKLKEVESMLTESRSRVKELEAFSESKTKHWNKKEHIYHIFTDFQLGALRELKFATQSIQQEIVRTKKNYSEEFRLKIRALDDATKNYYLVLAENQKLHNELQELKGNIRVYCRIRPFLPGQKGKQSIVEYIGENGELIILNPAKQGKEGRRSFKFDKVYGPTSTQAEVFSDTQPLIQSVLDGYSVCIFAYGQTVNVIFLKTGPEGATEEDWGVNYRALNNLFRISQSRESSFTYEVSVQMVEIYNEQVRDLLSNDDASVHAVNSTKDVLELMDSGLRNRAQSTTALNERSSRSHCVVSVHVRGMDLKSGSSLRGSLHLVDLAGSERVDRSEVTGDRLKEAQHINKSLSALGDVIFALAQKSSHVPYRNSKLTQVLQSSLGGQAKTLMFVQLNPDASSYGETMSTLKFAERVSGVELGAAKSSKDGRDVRELMEQVASLKDTIAKKDEEIEKLQMLKDAKNVQHGPSRYGSGAKGSEKAAFDQDDYSKGSYKHSIANDERISNMPDRLLYVETETEGCPDTGPVPDEAKQDENIDKPKLTSKIPRPTIKSARESPKGSIGLRKSSSGTNLSTKSPKRWQ</sequence>
<dbReference type="GO" id="GO:0008017">
    <property type="term" value="F:microtubule binding"/>
    <property type="evidence" value="ECO:0007669"/>
    <property type="project" value="InterPro"/>
</dbReference>
<dbReference type="InterPro" id="IPR019821">
    <property type="entry name" value="Kinesin_motor_CS"/>
</dbReference>
<dbReference type="SMART" id="SM00033">
    <property type="entry name" value="CH"/>
    <property type="match status" value="1"/>
</dbReference>
<feature type="compositionally biased region" description="Polar residues" evidence="8">
    <location>
        <begin position="945"/>
        <end position="955"/>
    </location>
</feature>
<dbReference type="SUPFAM" id="SSF52540">
    <property type="entry name" value="P-loop containing nucleoside triphosphate hydrolases"/>
    <property type="match status" value="1"/>
</dbReference>
<evidence type="ECO:0000256" key="6">
    <source>
        <dbReference type="RuleBase" id="RU000394"/>
    </source>
</evidence>
<evidence type="ECO:0000256" key="3">
    <source>
        <dbReference type="ARBA" id="ARBA00022840"/>
    </source>
</evidence>
<comment type="caution">
    <text evidence="5">Lacks conserved residue(s) required for the propagation of feature annotation.</text>
</comment>
<dbReference type="PROSITE" id="PS50021">
    <property type="entry name" value="CH"/>
    <property type="match status" value="1"/>
</dbReference>
<dbReference type="GO" id="GO:0005874">
    <property type="term" value="C:microtubule"/>
    <property type="evidence" value="ECO:0007669"/>
    <property type="project" value="UniProtKB-KW"/>
</dbReference>
<feature type="region of interest" description="Disordered" evidence="8">
    <location>
        <begin position="897"/>
        <end position="961"/>
    </location>
</feature>
<feature type="domain" description="Calponin-homology (CH)" evidence="9">
    <location>
        <begin position="31"/>
        <end position="134"/>
    </location>
</feature>
<name>A0AAV6Y9E2_9LAMI</name>
<evidence type="ECO:0000256" key="7">
    <source>
        <dbReference type="SAM" id="Coils"/>
    </source>
</evidence>
<dbReference type="Pfam" id="PF00225">
    <property type="entry name" value="Kinesin"/>
    <property type="match status" value="1"/>
</dbReference>
<dbReference type="PROSITE" id="PS00411">
    <property type="entry name" value="KINESIN_MOTOR_1"/>
    <property type="match status" value="1"/>
</dbReference>
<dbReference type="PANTHER" id="PTHR47972:SF50">
    <property type="entry name" value="KINESIN-LIKE PROTEIN KIN-14P"/>
    <property type="match status" value="1"/>
</dbReference>
<dbReference type="InterPro" id="IPR036872">
    <property type="entry name" value="CH_dom_sf"/>
</dbReference>
<gene>
    <name evidence="11" type="ORF">BUALT_Bualt02G0075500</name>
</gene>
<dbReference type="Proteomes" id="UP000826271">
    <property type="component" value="Unassembled WGS sequence"/>
</dbReference>
<keyword evidence="6" id="KW-0493">Microtubule</keyword>
<dbReference type="PRINTS" id="PR00380">
    <property type="entry name" value="KINESINHEAVY"/>
</dbReference>
<comment type="caution">
    <text evidence="11">The sequence shown here is derived from an EMBL/GenBank/DDBJ whole genome shotgun (WGS) entry which is preliminary data.</text>
</comment>
<keyword evidence="3 6" id="KW-0067">ATP-binding</keyword>
<dbReference type="SMART" id="SM00129">
    <property type="entry name" value="KISc"/>
    <property type="match status" value="1"/>
</dbReference>
<evidence type="ECO:0000256" key="5">
    <source>
        <dbReference type="PROSITE-ProRule" id="PRU00283"/>
    </source>
</evidence>
<organism evidence="11 12">
    <name type="scientific">Buddleja alternifolia</name>
    <dbReference type="NCBI Taxonomy" id="168488"/>
    <lineage>
        <taxon>Eukaryota</taxon>
        <taxon>Viridiplantae</taxon>
        <taxon>Streptophyta</taxon>
        <taxon>Embryophyta</taxon>
        <taxon>Tracheophyta</taxon>
        <taxon>Spermatophyta</taxon>
        <taxon>Magnoliopsida</taxon>
        <taxon>eudicotyledons</taxon>
        <taxon>Gunneridae</taxon>
        <taxon>Pentapetalae</taxon>
        <taxon>asterids</taxon>
        <taxon>lamiids</taxon>
        <taxon>Lamiales</taxon>
        <taxon>Scrophulariaceae</taxon>
        <taxon>Buddlejeae</taxon>
        <taxon>Buddleja</taxon>
    </lineage>
</organism>
<feature type="compositionally biased region" description="Basic and acidic residues" evidence="8">
    <location>
        <begin position="857"/>
        <end position="869"/>
    </location>
</feature>
<evidence type="ECO:0000259" key="10">
    <source>
        <dbReference type="PROSITE" id="PS50067"/>
    </source>
</evidence>
<keyword evidence="12" id="KW-1185">Reference proteome</keyword>
<protein>
    <recommendedName>
        <fullName evidence="6">Kinesin-like protein</fullName>
    </recommendedName>
</protein>
<dbReference type="AlphaFoldDB" id="A0AAV6Y9E2"/>
<feature type="domain" description="Kinesin motor" evidence="10">
    <location>
        <begin position="490"/>
        <end position="797"/>
    </location>
</feature>
<reference evidence="11" key="1">
    <citation type="submission" date="2019-10" db="EMBL/GenBank/DDBJ databases">
        <authorList>
            <person name="Zhang R."/>
            <person name="Pan Y."/>
            <person name="Wang J."/>
            <person name="Ma R."/>
            <person name="Yu S."/>
        </authorList>
    </citation>
    <scope>NUCLEOTIDE SEQUENCE</scope>
    <source>
        <strain evidence="11">LA-IB0</strain>
        <tissue evidence="11">Leaf</tissue>
    </source>
</reference>
<keyword evidence="7" id="KW-0175">Coiled coil</keyword>
<accession>A0AAV6Y9E2</accession>
<dbReference type="InterPro" id="IPR027640">
    <property type="entry name" value="Kinesin-like_fam"/>
</dbReference>
<feature type="coiled-coil region" evidence="7">
    <location>
        <begin position="306"/>
        <end position="398"/>
    </location>
</feature>
<dbReference type="FunFam" id="3.40.850.10:FF:000111">
    <property type="entry name" value="p-loop nucleoside triphosphate hydrolase superfamily protein with CH (Calponin Homology) domain"/>
    <property type="match status" value="1"/>
</dbReference>
<evidence type="ECO:0000256" key="2">
    <source>
        <dbReference type="ARBA" id="ARBA00022741"/>
    </source>
</evidence>
<feature type="region of interest" description="Disordered" evidence="8">
    <location>
        <begin position="840"/>
        <end position="881"/>
    </location>
</feature>
<dbReference type="GO" id="GO:0007018">
    <property type="term" value="P:microtubule-based movement"/>
    <property type="evidence" value="ECO:0007669"/>
    <property type="project" value="InterPro"/>
</dbReference>
<feature type="compositionally biased region" description="Basic and acidic residues" evidence="8">
    <location>
        <begin position="908"/>
        <end position="920"/>
    </location>
</feature>
<dbReference type="Gene3D" id="1.10.418.10">
    <property type="entry name" value="Calponin-like domain"/>
    <property type="match status" value="1"/>
</dbReference>
<dbReference type="GO" id="GO:0005524">
    <property type="term" value="F:ATP binding"/>
    <property type="evidence" value="ECO:0007669"/>
    <property type="project" value="UniProtKB-KW"/>
</dbReference>
<dbReference type="PANTHER" id="PTHR47972">
    <property type="entry name" value="KINESIN-LIKE PROTEIN KLP-3"/>
    <property type="match status" value="1"/>
</dbReference>
<dbReference type="PROSITE" id="PS50067">
    <property type="entry name" value="KINESIN_MOTOR_2"/>
    <property type="match status" value="1"/>
</dbReference>
<evidence type="ECO:0000256" key="8">
    <source>
        <dbReference type="SAM" id="MobiDB-lite"/>
    </source>
</evidence>
<dbReference type="Gene3D" id="3.40.850.10">
    <property type="entry name" value="Kinesin motor domain"/>
    <property type="match status" value="1"/>
</dbReference>
<dbReference type="EMBL" id="WHWC01000002">
    <property type="protein sequence ID" value="KAG8387960.1"/>
    <property type="molecule type" value="Genomic_DNA"/>
</dbReference>
<dbReference type="Pfam" id="PF00307">
    <property type="entry name" value="CH"/>
    <property type="match status" value="1"/>
</dbReference>
<keyword evidence="2 6" id="KW-0547">Nucleotide-binding</keyword>
<comment type="similarity">
    <text evidence="1">Belongs to the TRAFAC class myosin-kinesin ATPase superfamily. Kinesin family. KIN-14 subfamily.</text>
</comment>
<dbReference type="GO" id="GO:0003777">
    <property type="term" value="F:microtubule motor activity"/>
    <property type="evidence" value="ECO:0007669"/>
    <property type="project" value="InterPro"/>
</dbReference>
<dbReference type="InterPro" id="IPR001752">
    <property type="entry name" value="Kinesin_motor_dom"/>
</dbReference>
<dbReference type="InterPro" id="IPR036961">
    <property type="entry name" value="Kinesin_motor_dom_sf"/>
</dbReference>
<evidence type="ECO:0000313" key="12">
    <source>
        <dbReference type="Proteomes" id="UP000826271"/>
    </source>
</evidence>
<dbReference type="InterPro" id="IPR027417">
    <property type="entry name" value="P-loop_NTPase"/>
</dbReference>